<organism evidence="2 3">
    <name type="scientific">Allacma fusca</name>
    <dbReference type="NCBI Taxonomy" id="39272"/>
    <lineage>
        <taxon>Eukaryota</taxon>
        <taxon>Metazoa</taxon>
        <taxon>Ecdysozoa</taxon>
        <taxon>Arthropoda</taxon>
        <taxon>Hexapoda</taxon>
        <taxon>Collembola</taxon>
        <taxon>Symphypleona</taxon>
        <taxon>Sminthuridae</taxon>
        <taxon>Allacma</taxon>
    </lineage>
</organism>
<evidence type="ECO:0000313" key="3">
    <source>
        <dbReference type="Proteomes" id="UP000708208"/>
    </source>
</evidence>
<dbReference type="EMBL" id="CAJVCH010285820">
    <property type="protein sequence ID" value="CAG7784913.1"/>
    <property type="molecule type" value="Genomic_DNA"/>
</dbReference>
<name>A0A8J2K9V7_9HEXA</name>
<keyword evidence="1" id="KW-0812">Transmembrane</keyword>
<feature type="transmembrane region" description="Helical" evidence="1">
    <location>
        <begin position="117"/>
        <end position="137"/>
    </location>
</feature>
<evidence type="ECO:0000256" key="1">
    <source>
        <dbReference type="SAM" id="Phobius"/>
    </source>
</evidence>
<reference evidence="2" key="1">
    <citation type="submission" date="2021-06" db="EMBL/GenBank/DDBJ databases">
        <authorList>
            <person name="Hodson N. C."/>
            <person name="Mongue J. A."/>
            <person name="Jaron S. K."/>
        </authorList>
    </citation>
    <scope>NUCLEOTIDE SEQUENCE</scope>
</reference>
<accession>A0A8J2K9V7</accession>
<dbReference type="AlphaFoldDB" id="A0A8J2K9V7"/>
<keyword evidence="3" id="KW-1185">Reference proteome</keyword>
<sequence>MQQGIEFTVLRQTCHAEMAMKWREMVISIRNQCGYFKSLLVFWVYLCSSTFLRIYVKALQAGKITAAEKDLTTTIALIKRKHTDLAMLHEIKFLHDLMTADPTRVKFGNYLTYNQKVVLTILGQIVTYWIVLMQFALV</sequence>
<proteinExistence type="predicted"/>
<keyword evidence="1" id="KW-0472">Membrane</keyword>
<dbReference type="OrthoDB" id="8297772at2759"/>
<protein>
    <submittedName>
        <fullName evidence="2">Uncharacterized protein</fullName>
    </submittedName>
</protein>
<keyword evidence="1" id="KW-1133">Transmembrane helix</keyword>
<evidence type="ECO:0000313" key="2">
    <source>
        <dbReference type="EMBL" id="CAG7784913.1"/>
    </source>
</evidence>
<gene>
    <name evidence="2" type="ORF">AFUS01_LOCUS23572</name>
</gene>
<comment type="caution">
    <text evidence="2">The sequence shown here is derived from an EMBL/GenBank/DDBJ whole genome shotgun (WGS) entry which is preliminary data.</text>
</comment>
<dbReference type="Proteomes" id="UP000708208">
    <property type="component" value="Unassembled WGS sequence"/>
</dbReference>
<feature type="transmembrane region" description="Helical" evidence="1">
    <location>
        <begin position="35"/>
        <end position="56"/>
    </location>
</feature>